<dbReference type="PANTHER" id="PTHR12905">
    <property type="entry name" value="METALLOPHOSPHOESTERASE"/>
    <property type="match status" value="1"/>
</dbReference>
<dbReference type="RefSeq" id="XP_008724071.1">
    <property type="nucleotide sequence ID" value="XM_008725849.1"/>
</dbReference>
<dbReference type="SUPFAM" id="SSF56300">
    <property type="entry name" value="Metallo-dependent phosphatases"/>
    <property type="match status" value="1"/>
</dbReference>
<dbReference type="VEuPathDB" id="FungiDB:G647_09856"/>
<dbReference type="InterPro" id="IPR029052">
    <property type="entry name" value="Metallo-depent_PP-like"/>
</dbReference>
<dbReference type="Proteomes" id="UP000030678">
    <property type="component" value="Unassembled WGS sequence"/>
</dbReference>
<accession>V9DJU7</accession>
<dbReference type="EMBL" id="KI635850">
    <property type="protein sequence ID" value="ETI27174.1"/>
    <property type="molecule type" value="Genomic_DNA"/>
</dbReference>
<dbReference type="HOGENOM" id="CLU_041441_4_1_1"/>
<protein>
    <recommendedName>
        <fullName evidence="1">Calcineurin-like phosphoesterase domain-containing protein</fullName>
    </recommendedName>
</protein>
<sequence>MAPKIPTRLLIMSDMHGADFNSENRPDQRADVTVHCCDLADGSKLEEFRSALELLERIDAPLKLAIAGNHDFTMDKAAFETKVAEAVPPLDPGLVAREYGTVGQARELFDHAQDAGIVFLDERTHRFDLENGAMLTVYASPYTPSLGAWGFQYHPNQDRHFDIRDGTDLVITHGPPRGIMDFTYGRERAGCPDLFTAVACARPLIHCFGHIHEGWGARLVTWKDSGRDKQSHFTAIDNDNSLVIEG</sequence>
<dbReference type="Gene3D" id="3.60.21.10">
    <property type="match status" value="1"/>
</dbReference>
<feature type="domain" description="Calcineurin-like phosphoesterase" evidence="1">
    <location>
        <begin position="8"/>
        <end position="213"/>
    </location>
</feature>
<dbReference type="OrthoDB" id="630188at2759"/>
<organism evidence="2">
    <name type="scientific">Cladophialophora carrionii CBS 160.54</name>
    <dbReference type="NCBI Taxonomy" id="1279043"/>
    <lineage>
        <taxon>Eukaryota</taxon>
        <taxon>Fungi</taxon>
        <taxon>Dikarya</taxon>
        <taxon>Ascomycota</taxon>
        <taxon>Pezizomycotina</taxon>
        <taxon>Eurotiomycetes</taxon>
        <taxon>Chaetothyriomycetidae</taxon>
        <taxon>Chaetothyriales</taxon>
        <taxon>Herpotrichiellaceae</taxon>
        <taxon>Cladophialophora</taxon>
    </lineage>
</organism>
<proteinExistence type="predicted"/>
<dbReference type="Pfam" id="PF00149">
    <property type="entry name" value="Metallophos"/>
    <property type="match status" value="1"/>
</dbReference>
<dbReference type="CDD" id="cd07379">
    <property type="entry name" value="MPP_239FB"/>
    <property type="match status" value="1"/>
</dbReference>
<dbReference type="InterPro" id="IPR051693">
    <property type="entry name" value="UPF0046_metallophosphoest"/>
</dbReference>
<dbReference type="InterPro" id="IPR004843">
    <property type="entry name" value="Calcineurin-like_PHP"/>
</dbReference>
<reference evidence="2" key="1">
    <citation type="submission" date="2013-03" db="EMBL/GenBank/DDBJ databases">
        <title>The Genome Sequence of Cladophialophora carrionii CBS 160.54.</title>
        <authorList>
            <consortium name="The Broad Institute Genomics Platform"/>
            <person name="Cuomo C."/>
            <person name="de Hoog S."/>
            <person name="Gorbushina A."/>
            <person name="Walker B."/>
            <person name="Young S.K."/>
            <person name="Zeng Q."/>
            <person name="Gargeya S."/>
            <person name="Fitzgerald M."/>
            <person name="Haas B."/>
            <person name="Abouelleil A."/>
            <person name="Allen A.W."/>
            <person name="Alvarado L."/>
            <person name="Arachchi H.M."/>
            <person name="Berlin A.M."/>
            <person name="Chapman S.B."/>
            <person name="Gainer-Dewar J."/>
            <person name="Goldberg J."/>
            <person name="Griggs A."/>
            <person name="Gujja S."/>
            <person name="Hansen M."/>
            <person name="Howarth C."/>
            <person name="Imamovic A."/>
            <person name="Ireland A."/>
            <person name="Larimer J."/>
            <person name="McCowan C."/>
            <person name="Murphy C."/>
            <person name="Pearson M."/>
            <person name="Poon T.W."/>
            <person name="Priest M."/>
            <person name="Roberts A."/>
            <person name="Saif S."/>
            <person name="Shea T."/>
            <person name="Sisk P."/>
            <person name="Sykes S."/>
            <person name="Wortman J."/>
            <person name="Nusbaum C."/>
            <person name="Birren B."/>
        </authorList>
    </citation>
    <scope>NUCLEOTIDE SEQUENCE [LARGE SCALE GENOMIC DNA]</scope>
    <source>
        <strain evidence="2">CBS 160.54</strain>
    </source>
</reference>
<dbReference type="AlphaFoldDB" id="V9DJU7"/>
<evidence type="ECO:0000259" key="1">
    <source>
        <dbReference type="Pfam" id="PF00149"/>
    </source>
</evidence>
<dbReference type="PANTHER" id="PTHR12905:SF0">
    <property type="entry name" value="CALCINEURIN-LIKE PHOSPHOESTERASE DOMAIN-CONTAINING PROTEIN"/>
    <property type="match status" value="1"/>
</dbReference>
<name>V9DJU7_9EURO</name>
<gene>
    <name evidence="2" type="ORF">G647_09856</name>
</gene>
<dbReference type="GO" id="GO:0016787">
    <property type="term" value="F:hydrolase activity"/>
    <property type="evidence" value="ECO:0007669"/>
    <property type="project" value="InterPro"/>
</dbReference>
<evidence type="ECO:0000313" key="2">
    <source>
        <dbReference type="EMBL" id="ETI27174.1"/>
    </source>
</evidence>
<dbReference type="GeneID" id="19988349"/>